<feature type="non-terminal residue" evidence="2">
    <location>
        <position position="1"/>
    </location>
</feature>
<accession>A0AA88QV73</accession>
<keyword evidence="1" id="KW-0175">Coiled coil</keyword>
<reference evidence="2" key="1">
    <citation type="submission" date="2022-12" db="EMBL/GenBank/DDBJ databases">
        <title>Draft genome assemblies for two species of Escallonia (Escalloniales).</title>
        <authorList>
            <person name="Chanderbali A."/>
            <person name="Dervinis C."/>
            <person name="Anghel I."/>
            <person name="Soltis D."/>
            <person name="Soltis P."/>
            <person name="Zapata F."/>
        </authorList>
    </citation>
    <scope>NUCLEOTIDE SEQUENCE</scope>
    <source>
        <strain evidence="2">UCBG92.1500</strain>
        <tissue evidence="2">Leaf</tissue>
    </source>
</reference>
<dbReference type="EMBL" id="JAVXUO010002041">
    <property type="protein sequence ID" value="KAK2976777.1"/>
    <property type="molecule type" value="Genomic_DNA"/>
</dbReference>
<organism evidence="2 3">
    <name type="scientific">Escallonia rubra</name>
    <dbReference type="NCBI Taxonomy" id="112253"/>
    <lineage>
        <taxon>Eukaryota</taxon>
        <taxon>Viridiplantae</taxon>
        <taxon>Streptophyta</taxon>
        <taxon>Embryophyta</taxon>
        <taxon>Tracheophyta</taxon>
        <taxon>Spermatophyta</taxon>
        <taxon>Magnoliopsida</taxon>
        <taxon>eudicotyledons</taxon>
        <taxon>Gunneridae</taxon>
        <taxon>Pentapetalae</taxon>
        <taxon>asterids</taxon>
        <taxon>campanulids</taxon>
        <taxon>Escalloniales</taxon>
        <taxon>Escalloniaceae</taxon>
        <taxon>Escallonia</taxon>
    </lineage>
</organism>
<feature type="coiled-coil region" evidence="1">
    <location>
        <begin position="41"/>
        <end position="75"/>
    </location>
</feature>
<proteinExistence type="predicted"/>
<evidence type="ECO:0000256" key="1">
    <source>
        <dbReference type="SAM" id="Coils"/>
    </source>
</evidence>
<dbReference type="Proteomes" id="UP001187471">
    <property type="component" value="Unassembled WGS sequence"/>
</dbReference>
<name>A0AA88QV73_9ASTE</name>
<dbReference type="AlphaFoldDB" id="A0AA88QV73"/>
<comment type="caution">
    <text evidence="2">The sequence shown here is derived from an EMBL/GenBank/DDBJ whole genome shotgun (WGS) entry which is preliminary data.</text>
</comment>
<protein>
    <submittedName>
        <fullName evidence="2">Uncharacterized protein</fullName>
    </submittedName>
</protein>
<sequence length="104" mass="12103">KVQDEIQKKELLLEKFQVRINEAVTKANDLKISFENLCESAKVEIDAFDEAELKLRQIEENMRLAEASKIHYEGQLNKRVLPAIKEAEAQLQELQHNRKVLYPA</sequence>
<evidence type="ECO:0000313" key="2">
    <source>
        <dbReference type="EMBL" id="KAK2976777.1"/>
    </source>
</evidence>
<keyword evidence="3" id="KW-1185">Reference proteome</keyword>
<evidence type="ECO:0000313" key="3">
    <source>
        <dbReference type="Proteomes" id="UP001187471"/>
    </source>
</evidence>
<gene>
    <name evidence="2" type="ORF">RJ640_002049</name>
</gene>